<keyword evidence="2" id="KW-1133">Transmembrane helix</keyword>
<proteinExistence type="predicted"/>
<comment type="subcellular location">
    <subcellularLocation>
        <location evidence="1">Membrane</location>
        <topology evidence="1">Single-pass membrane protein</topology>
    </subcellularLocation>
</comment>
<dbReference type="SUPFAM" id="SSF54523">
    <property type="entry name" value="Pili subunits"/>
    <property type="match status" value="1"/>
</dbReference>
<keyword evidence="4" id="KW-1185">Reference proteome</keyword>
<evidence type="ECO:0000256" key="2">
    <source>
        <dbReference type="SAM" id="Phobius"/>
    </source>
</evidence>
<reference evidence="3 4" key="1">
    <citation type="journal article" date="2019" name="bioRxiv">
        <title>Bacteria contribute to plant secondary compound degradation in a generalist herbivore system.</title>
        <authorList>
            <person name="Francoeur C.B."/>
            <person name="Khadempour L."/>
            <person name="Moreira-Soto R.D."/>
            <person name="Gotting K."/>
            <person name="Book A.J."/>
            <person name="Pinto-Tomas A.A."/>
            <person name="Keefover-Ring K."/>
            <person name="Currie C.R."/>
        </authorList>
    </citation>
    <scope>NUCLEOTIDE SEQUENCE [LARGE SCALE GENOMIC DNA]</scope>
    <source>
        <strain evidence="3">Acro-835</strain>
    </source>
</reference>
<evidence type="ECO:0000313" key="3">
    <source>
        <dbReference type="EMBL" id="NIF23219.1"/>
    </source>
</evidence>
<protein>
    <submittedName>
        <fullName evidence="3">Prepilin peptidase-dependent protein</fullName>
    </submittedName>
</protein>
<dbReference type="InterPro" id="IPR012902">
    <property type="entry name" value="N_methyl_site"/>
</dbReference>
<dbReference type="Proteomes" id="UP001515683">
    <property type="component" value="Unassembled WGS sequence"/>
</dbReference>
<comment type="caution">
    <text evidence="3">The sequence shown here is derived from an EMBL/GenBank/DDBJ whole genome shotgun (WGS) entry which is preliminary data.</text>
</comment>
<dbReference type="InterPro" id="IPR045584">
    <property type="entry name" value="Pilin-like"/>
</dbReference>
<feature type="transmembrane region" description="Helical" evidence="2">
    <location>
        <begin position="6"/>
        <end position="31"/>
    </location>
</feature>
<gene>
    <name evidence="3" type="ORF">F3J40_16660</name>
</gene>
<accession>A0ABX0RIJ7</accession>
<evidence type="ECO:0000256" key="1">
    <source>
        <dbReference type="ARBA" id="ARBA00004167"/>
    </source>
</evidence>
<name>A0ABX0RIJ7_9GAMM</name>
<dbReference type="Pfam" id="PF07963">
    <property type="entry name" value="N_methyl"/>
    <property type="match status" value="1"/>
</dbReference>
<sequence length="154" mass="17311">MKNTHQGFTLLELLVVVAIIAVLSTSGMHGWQRWQQQQQLKQTAQQLQAWLLRLRAEANALNRDLTVWSEPGTLWCIGVGARQQGCHQPSRHHFLPAFNDIRLESLRGEPGFYGLRDTAKAGHIELSNPAGRVRVVISVRGRVRLCQPKEAGCE</sequence>
<keyword evidence="2" id="KW-0472">Membrane</keyword>
<keyword evidence="2" id="KW-0812">Transmembrane</keyword>
<evidence type="ECO:0000313" key="4">
    <source>
        <dbReference type="Proteomes" id="UP001515683"/>
    </source>
</evidence>
<dbReference type="NCBIfam" id="TIGR02532">
    <property type="entry name" value="IV_pilin_GFxxxE"/>
    <property type="match status" value="1"/>
</dbReference>
<organism evidence="3 4">
    <name type="scientific">Candidatus Pantoea multigeneris</name>
    <dbReference type="NCBI Taxonomy" id="2608357"/>
    <lineage>
        <taxon>Bacteria</taxon>
        <taxon>Pseudomonadati</taxon>
        <taxon>Pseudomonadota</taxon>
        <taxon>Gammaproteobacteria</taxon>
        <taxon>Enterobacterales</taxon>
        <taxon>Erwiniaceae</taxon>
        <taxon>Pantoea</taxon>
    </lineage>
</organism>
<dbReference type="EMBL" id="VWXF01000007">
    <property type="protein sequence ID" value="NIF23219.1"/>
    <property type="molecule type" value="Genomic_DNA"/>
</dbReference>
<dbReference type="NCBIfam" id="NF007800">
    <property type="entry name" value="PRK10506.1"/>
    <property type="match status" value="1"/>
</dbReference>
<dbReference type="Gene3D" id="3.30.700.10">
    <property type="entry name" value="Glycoprotein, Type 4 Pilin"/>
    <property type="match status" value="1"/>
</dbReference>